<dbReference type="InterPro" id="IPR004839">
    <property type="entry name" value="Aminotransferase_I/II_large"/>
</dbReference>
<keyword evidence="9" id="KW-1185">Reference proteome</keyword>
<feature type="non-terminal residue" evidence="8">
    <location>
        <position position="427"/>
    </location>
</feature>
<reference evidence="8 9" key="1">
    <citation type="journal article" date="2018" name="Gigascience">
        <title>Genomes of trombidid mites reveal novel predicted allergens and laterally-transferred genes associated with secondary metabolism.</title>
        <authorList>
            <person name="Dong X."/>
            <person name="Chaisiri K."/>
            <person name="Xia D."/>
            <person name="Armstrong S.D."/>
            <person name="Fang Y."/>
            <person name="Donnelly M.J."/>
            <person name="Kadowaki T."/>
            <person name="McGarry J.W."/>
            <person name="Darby A.C."/>
            <person name="Makepeace B.L."/>
        </authorList>
    </citation>
    <scope>NUCLEOTIDE SEQUENCE [LARGE SCALE GENOMIC DNA]</scope>
    <source>
        <strain evidence="8">UoL-UT</strain>
    </source>
</reference>
<dbReference type="FunFam" id="3.90.1150.10:FF:000141">
    <property type="entry name" value="Kynurenine--oxoglutarate transaminase 1"/>
    <property type="match status" value="1"/>
</dbReference>
<evidence type="ECO:0000256" key="3">
    <source>
        <dbReference type="ARBA" id="ARBA00022576"/>
    </source>
</evidence>
<dbReference type="Gene3D" id="3.90.1150.10">
    <property type="entry name" value="Aspartate Aminotransferase, domain 1"/>
    <property type="match status" value="1"/>
</dbReference>
<protein>
    <submittedName>
        <fullName evidence="8">Kynurenine--oxoglutarate transaminase 3-like protein</fullName>
    </submittedName>
</protein>
<dbReference type="CDD" id="cd00609">
    <property type="entry name" value="AAT_like"/>
    <property type="match status" value="1"/>
</dbReference>
<dbReference type="OrthoDB" id="6500941at2759"/>
<dbReference type="EMBL" id="NCKV01010373">
    <property type="protein sequence ID" value="RWS21912.1"/>
    <property type="molecule type" value="Genomic_DNA"/>
</dbReference>
<dbReference type="FunFam" id="3.40.640.10:FF:000024">
    <property type="entry name" value="Kynurenine--oxoglutarate transaminase 3"/>
    <property type="match status" value="1"/>
</dbReference>
<dbReference type="AlphaFoldDB" id="A0A443S304"/>
<dbReference type="GO" id="GO:0016212">
    <property type="term" value="F:kynurenine-oxoglutarate transaminase activity"/>
    <property type="evidence" value="ECO:0007669"/>
    <property type="project" value="TreeGrafter"/>
</dbReference>
<proteinExistence type="inferred from homology"/>
<comment type="pathway">
    <text evidence="6">Amino-acid degradation; L-kynurenine degradation; kynurenate from L-kynurenine: step 1/2.</text>
</comment>
<evidence type="ECO:0000313" key="9">
    <source>
        <dbReference type="Proteomes" id="UP000288716"/>
    </source>
</evidence>
<keyword evidence="4" id="KW-0808">Transferase</keyword>
<organism evidence="8 9">
    <name type="scientific">Leptotrombidium deliense</name>
    <dbReference type="NCBI Taxonomy" id="299467"/>
    <lineage>
        <taxon>Eukaryota</taxon>
        <taxon>Metazoa</taxon>
        <taxon>Ecdysozoa</taxon>
        <taxon>Arthropoda</taxon>
        <taxon>Chelicerata</taxon>
        <taxon>Arachnida</taxon>
        <taxon>Acari</taxon>
        <taxon>Acariformes</taxon>
        <taxon>Trombidiformes</taxon>
        <taxon>Prostigmata</taxon>
        <taxon>Anystina</taxon>
        <taxon>Parasitengona</taxon>
        <taxon>Trombiculoidea</taxon>
        <taxon>Trombiculidae</taxon>
        <taxon>Leptotrombidium</taxon>
    </lineage>
</organism>
<dbReference type="SUPFAM" id="SSF53383">
    <property type="entry name" value="PLP-dependent transferases"/>
    <property type="match status" value="1"/>
</dbReference>
<comment type="caution">
    <text evidence="8">The sequence shown here is derived from an EMBL/GenBank/DDBJ whole genome shotgun (WGS) entry which is preliminary data.</text>
</comment>
<keyword evidence="5" id="KW-0663">Pyridoxal phosphate</keyword>
<feature type="domain" description="Aminotransferase class I/classII large" evidence="7">
    <location>
        <begin position="38"/>
        <end position="410"/>
    </location>
</feature>
<name>A0A443S304_9ACAR</name>
<dbReference type="GO" id="GO:0030170">
    <property type="term" value="F:pyridoxal phosphate binding"/>
    <property type="evidence" value="ECO:0007669"/>
    <property type="project" value="InterPro"/>
</dbReference>
<dbReference type="Gene3D" id="3.40.640.10">
    <property type="entry name" value="Type I PLP-dependent aspartate aminotransferase-like (Major domain)"/>
    <property type="match status" value="1"/>
</dbReference>
<comment type="cofactor">
    <cofactor evidence="1">
        <name>pyridoxal 5'-phosphate</name>
        <dbReference type="ChEBI" id="CHEBI:597326"/>
    </cofactor>
</comment>
<dbReference type="InterPro" id="IPR015421">
    <property type="entry name" value="PyrdxlP-dep_Trfase_major"/>
</dbReference>
<dbReference type="InterPro" id="IPR051326">
    <property type="entry name" value="Kynurenine-oxoglutarate_AT"/>
</dbReference>
<sequence>MSAAQNCAGSDVYKSQIVVIGVLRELDFNDLGEKNNATNLALGHADYTVDEVITEALANATLSSVEMNQYTKQAGHPRLMNILAKIYSNLTGHSINSSTEILITVGGYEAIFCAIYGHVNPGDEVIIIEAFFEDYEPVTKFAEGKSVFVPLRPKKTDGELSSRDWVFSEEELSSKFNRKTKMIILNTPHNPTGKIFTLHELQFISQLAIKYNTLVLMDEVYEWMIFDDNKHIRMNTLPGMWNRTITVGSSGKSFSATGWKIGYAYGPEHLIMPMRIVHQYAPSICATPLQEALAIGYEKEYEQFNQPSSYFYRFSQSLQQKRDLLASMLGEVYMKAVIPEAGVFEIFDFSELAKRVNYTSEKGDTKDTKFVYWLSNNRKLQAVPFSVFYTKKHRDISQNYIRLTFARGNETFEALRRIVDGLKESLS</sequence>
<dbReference type="InterPro" id="IPR015422">
    <property type="entry name" value="PyrdxlP-dep_Trfase_small"/>
</dbReference>
<evidence type="ECO:0000259" key="7">
    <source>
        <dbReference type="Pfam" id="PF00155"/>
    </source>
</evidence>
<dbReference type="PANTHER" id="PTHR43807:SF20">
    <property type="entry name" value="FI04487P"/>
    <property type="match status" value="1"/>
</dbReference>
<evidence type="ECO:0000313" key="8">
    <source>
        <dbReference type="EMBL" id="RWS21912.1"/>
    </source>
</evidence>
<evidence type="ECO:0000256" key="5">
    <source>
        <dbReference type="ARBA" id="ARBA00022898"/>
    </source>
</evidence>
<evidence type="ECO:0000256" key="1">
    <source>
        <dbReference type="ARBA" id="ARBA00001933"/>
    </source>
</evidence>
<gene>
    <name evidence="8" type="ORF">B4U80_09423</name>
</gene>
<evidence type="ECO:0000256" key="4">
    <source>
        <dbReference type="ARBA" id="ARBA00022679"/>
    </source>
</evidence>
<dbReference type="InterPro" id="IPR015424">
    <property type="entry name" value="PyrdxlP-dep_Trfase"/>
</dbReference>
<evidence type="ECO:0000256" key="6">
    <source>
        <dbReference type="ARBA" id="ARBA00024016"/>
    </source>
</evidence>
<dbReference type="PANTHER" id="PTHR43807">
    <property type="entry name" value="FI04487P"/>
    <property type="match status" value="1"/>
</dbReference>
<dbReference type="STRING" id="299467.A0A443S304"/>
<evidence type="ECO:0000256" key="2">
    <source>
        <dbReference type="ARBA" id="ARBA00007441"/>
    </source>
</evidence>
<dbReference type="VEuPathDB" id="VectorBase:LDEU010128"/>
<comment type="similarity">
    <text evidence="2">Belongs to the class-I pyridoxal-phosphate-dependent aminotransferase family.</text>
</comment>
<keyword evidence="3" id="KW-0032">Aminotransferase</keyword>
<dbReference type="Proteomes" id="UP000288716">
    <property type="component" value="Unassembled WGS sequence"/>
</dbReference>
<dbReference type="GO" id="GO:0005739">
    <property type="term" value="C:mitochondrion"/>
    <property type="evidence" value="ECO:0007669"/>
    <property type="project" value="TreeGrafter"/>
</dbReference>
<accession>A0A443S304</accession>
<dbReference type="Pfam" id="PF00155">
    <property type="entry name" value="Aminotran_1_2"/>
    <property type="match status" value="1"/>
</dbReference>